<keyword evidence="6 9" id="KW-1133">Transmembrane helix</keyword>
<comment type="subcellular location">
    <subcellularLocation>
        <location evidence="1">Cell membrane</location>
        <topology evidence="1">Multi-pass membrane protein</topology>
    </subcellularLocation>
</comment>
<evidence type="ECO:0000256" key="3">
    <source>
        <dbReference type="ARBA" id="ARBA00022448"/>
    </source>
</evidence>
<feature type="region of interest" description="Disordered" evidence="8">
    <location>
        <begin position="76"/>
        <end position="96"/>
    </location>
</feature>
<accession>A0A931HF80</accession>
<dbReference type="PANTHER" id="PTHR34702">
    <property type="entry name" value="NA(+)/H(+) ANTIPORTER SUBUNIT F1"/>
    <property type="match status" value="1"/>
</dbReference>
<name>A0A931HF80_9SPHN</name>
<comment type="similarity">
    <text evidence="2">Belongs to the CPA3 antiporters (TC 2.A.63) subunit F family.</text>
</comment>
<proteinExistence type="inferred from homology"/>
<keyword evidence="11" id="KW-1185">Reference proteome</keyword>
<dbReference type="Pfam" id="PF04066">
    <property type="entry name" value="MrpF_PhaF"/>
    <property type="match status" value="1"/>
</dbReference>
<evidence type="ECO:0000256" key="7">
    <source>
        <dbReference type="ARBA" id="ARBA00023136"/>
    </source>
</evidence>
<dbReference type="NCBIfam" id="NF004812">
    <property type="entry name" value="PRK06161.1"/>
    <property type="match status" value="1"/>
</dbReference>
<comment type="caution">
    <text evidence="10">The sequence shown here is derived from an EMBL/GenBank/DDBJ whole genome shotgun (WGS) entry which is preliminary data.</text>
</comment>
<feature type="compositionally biased region" description="Basic and acidic residues" evidence="8">
    <location>
        <begin position="111"/>
        <end position="134"/>
    </location>
</feature>
<dbReference type="Proteomes" id="UP000617634">
    <property type="component" value="Unassembled WGS sequence"/>
</dbReference>
<evidence type="ECO:0000313" key="11">
    <source>
        <dbReference type="Proteomes" id="UP000617634"/>
    </source>
</evidence>
<reference evidence="10" key="1">
    <citation type="submission" date="2020-11" db="EMBL/GenBank/DDBJ databases">
        <title>Novosphingobium aureum sp. nov., a marine bacterium isolated from sediment of a salt flat.</title>
        <authorList>
            <person name="Yoo Y."/>
            <person name="Kim J.-J."/>
        </authorList>
    </citation>
    <scope>NUCLEOTIDE SEQUENCE</scope>
    <source>
        <strain evidence="10">YJ-S2-02</strain>
    </source>
</reference>
<feature type="region of interest" description="Disordered" evidence="8">
    <location>
        <begin position="1"/>
        <end position="45"/>
    </location>
</feature>
<dbReference type="EMBL" id="JADZGI010000007">
    <property type="protein sequence ID" value="MBH0115047.1"/>
    <property type="molecule type" value="Genomic_DNA"/>
</dbReference>
<evidence type="ECO:0000256" key="9">
    <source>
        <dbReference type="SAM" id="Phobius"/>
    </source>
</evidence>
<evidence type="ECO:0000256" key="4">
    <source>
        <dbReference type="ARBA" id="ARBA00022475"/>
    </source>
</evidence>
<sequence length="257" mass="28345">MQERHDDPPPLPASRPLGPALRDVAADGRGSGRRHGADRARAGNRPADVQRCVLARPATRALRPAVCRLRRHRALRHRRRQLPRRAADPVQAQPRLPAALAERAARTALGRGDHGAGRNDQPDAGHRLGRHLDRWVPPARPRARHRRPGGRDRAHQEPLRKASHGDFPVIEIALDIALGCVALAMLLNLWSLLKGPTAPDRILALDTMIINAIALFVLFGVMENTRVFFEAALLMAMVGFVGTVAYTKFLLRGDIVE</sequence>
<evidence type="ECO:0000256" key="1">
    <source>
        <dbReference type="ARBA" id="ARBA00004651"/>
    </source>
</evidence>
<evidence type="ECO:0000313" key="10">
    <source>
        <dbReference type="EMBL" id="MBH0115047.1"/>
    </source>
</evidence>
<keyword evidence="4" id="KW-1003">Cell membrane</keyword>
<dbReference type="GO" id="GO:0015385">
    <property type="term" value="F:sodium:proton antiporter activity"/>
    <property type="evidence" value="ECO:0007669"/>
    <property type="project" value="TreeGrafter"/>
</dbReference>
<dbReference type="PANTHER" id="PTHR34702:SF1">
    <property type="entry name" value="NA(+)_H(+) ANTIPORTER SUBUNIT F"/>
    <property type="match status" value="1"/>
</dbReference>
<dbReference type="AlphaFoldDB" id="A0A931HF80"/>
<feature type="transmembrane region" description="Helical" evidence="9">
    <location>
        <begin position="167"/>
        <end position="190"/>
    </location>
</feature>
<feature type="transmembrane region" description="Helical" evidence="9">
    <location>
        <begin position="228"/>
        <end position="251"/>
    </location>
</feature>
<keyword evidence="3" id="KW-0813">Transport</keyword>
<keyword evidence="5 9" id="KW-0812">Transmembrane</keyword>
<evidence type="ECO:0000256" key="8">
    <source>
        <dbReference type="SAM" id="MobiDB-lite"/>
    </source>
</evidence>
<gene>
    <name evidence="10" type="ORF">I5E68_19055</name>
</gene>
<feature type="transmembrane region" description="Helical" evidence="9">
    <location>
        <begin position="202"/>
        <end position="222"/>
    </location>
</feature>
<organism evidence="10 11">
    <name type="scientific">Novosphingobium aureum</name>
    <dbReference type="NCBI Taxonomy" id="2792964"/>
    <lineage>
        <taxon>Bacteria</taxon>
        <taxon>Pseudomonadati</taxon>
        <taxon>Pseudomonadota</taxon>
        <taxon>Alphaproteobacteria</taxon>
        <taxon>Sphingomonadales</taxon>
        <taxon>Sphingomonadaceae</taxon>
        <taxon>Novosphingobium</taxon>
    </lineage>
</organism>
<feature type="region of interest" description="Disordered" evidence="8">
    <location>
        <begin position="109"/>
        <end position="160"/>
    </location>
</feature>
<evidence type="ECO:0000256" key="5">
    <source>
        <dbReference type="ARBA" id="ARBA00022692"/>
    </source>
</evidence>
<dbReference type="GO" id="GO:0005886">
    <property type="term" value="C:plasma membrane"/>
    <property type="evidence" value="ECO:0007669"/>
    <property type="project" value="UniProtKB-SubCell"/>
</dbReference>
<protein>
    <submittedName>
        <fullName evidence="10">K+/H+ antiporter subunit F</fullName>
    </submittedName>
</protein>
<dbReference type="InterPro" id="IPR007208">
    <property type="entry name" value="MrpF/PhaF-like"/>
</dbReference>
<evidence type="ECO:0000256" key="2">
    <source>
        <dbReference type="ARBA" id="ARBA00009212"/>
    </source>
</evidence>
<keyword evidence="7 9" id="KW-0472">Membrane</keyword>
<feature type="compositionally biased region" description="Basic and acidic residues" evidence="8">
    <location>
        <begin position="149"/>
        <end position="160"/>
    </location>
</feature>
<evidence type="ECO:0000256" key="6">
    <source>
        <dbReference type="ARBA" id="ARBA00022989"/>
    </source>
</evidence>